<feature type="region of interest" description="Disordered" evidence="1">
    <location>
        <begin position="114"/>
        <end position="133"/>
    </location>
</feature>
<protein>
    <recommendedName>
        <fullName evidence="4">Methyltransferase domain-containing protein</fullName>
    </recommendedName>
</protein>
<evidence type="ECO:0000313" key="3">
    <source>
        <dbReference type="Proteomes" id="UP000077051"/>
    </source>
</evidence>
<evidence type="ECO:0000313" key="2">
    <source>
        <dbReference type="EMBL" id="OAD01947.1"/>
    </source>
</evidence>
<dbReference type="VEuPathDB" id="FungiDB:MUCCIDRAFT_163895"/>
<dbReference type="PANTHER" id="PTHR43591">
    <property type="entry name" value="METHYLTRANSFERASE"/>
    <property type="match status" value="1"/>
</dbReference>
<accession>A0A162Z262</accession>
<evidence type="ECO:0008006" key="4">
    <source>
        <dbReference type="Google" id="ProtNLM"/>
    </source>
</evidence>
<reference evidence="2 3" key="1">
    <citation type="submission" date="2015-06" db="EMBL/GenBank/DDBJ databases">
        <title>Expansion of signal transduction pathways in fungi by whole-genome duplication.</title>
        <authorList>
            <consortium name="DOE Joint Genome Institute"/>
            <person name="Corrochano L.M."/>
            <person name="Kuo A."/>
            <person name="Marcet-Houben M."/>
            <person name="Polaino S."/>
            <person name="Salamov A."/>
            <person name="Villalobos J.M."/>
            <person name="Alvarez M.I."/>
            <person name="Avalos J."/>
            <person name="Benito E.P."/>
            <person name="Benoit I."/>
            <person name="Burger G."/>
            <person name="Camino L.P."/>
            <person name="Canovas D."/>
            <person name="Cerda-Olmedo E."/>
            <person name="Cheng J.-F."/>
            <person name="Dominguez A."/>
            <person name="Elias M."/>
            <person name="Eslava A.P."/>
            <person name="Glaser F."/>
            <person name="Grimwood J."/>
            <person name="Gutierrez G."/>
            <person name="Heitman J."/>
            <person name="Henrissat B."/>
            <person name="Iturriaga E.A."/>
            <person name="Lang B.F."/>
            <person name="Lavin J.L."/>
            <person name="Lee S."/>
            <person name="Li W."/>
            <person name="Lindquist E."/>
            <person name="Lopez-Garcia S."/>
            <person name="Luque E.M."/>
            <person name="Marcos A.T."/>
            <person name="Martin J."/>
            <person name="Mccluskey K."/>
            <person name="Medina H.R."/>
            <person name="Miralles-Duran A."/>
            <person name="Miyazaki A."/>
            <person name="Munoz-Torres E."/>
            <person name="Oguiza J.A."/>
            <person name="Ohm R."/>
            <person name="Olmedo M."/>
            <person name="Orejas M."/>
            <person name="Ortiz-Castellanos L."/>
            <person name="Pisabarro A.G."/>
            <person name="Rodriguez-Romero J."/>
            <person name="Ruiz-Herrera J."/>
            <person name="Ruiz-Vazquez R."/>
            <person name="Sanz C."/>
            <person name="Schackwitz W."/>
            <person name="Schmutz J."/>
            <person name="Shahriari M."/>
            <person name="Shelest E."/>
            <person name="Silva-Franco F."/>
            <person name="Soanes D."/>
            <person name="Syed K."/>
            <person name="Tagua V.G."/>
            <person name="Talbot N.J."/>
            <person name="Thon M."/>
            <person name="De Vries R.P."/>
            <person name="Wiebenga A."/>
            <person name="Yadav J.S."/>
            <person name="Braun E.L."/>
            <person name="Baker S."/>
            <person name="Garre V."/>
            <person name="Horwitz B."/>
            <person name="Torres-Martinez S."/>
            <person name="Idnurm A."/>
            <person name="Herrera-Estrella A."/>
            <person name="Gabaldon T."/>
            <person name="Grigoriev I.V."/>
        </authorList>
    </citation>
    <scope>NUCLEOTIDE SEQUENCE [LARGE SCALE GENOMIC DNA]</scope>
    <source>
        <strain evidence="2 3">CBS 277.49</strain>
    </source>
</reference>
<dbReference type="AlphaFoldDB" id="A0A162Z262"/>
<feature type="compositionally biased region" description="Polar residues" evidence="1">
    <location>
        <begin position="394"/>
        <end position="416"/>
    </location>
</feature>
<dbReference type="Proteomes" id="UP000077051">
    <property type="component" value="Unassembled WGS sequence"/>
</dbReference>
<dbReference type="Pfam" id="PF13489">
    <property type="entry name" value="Methyltransf_23"/>
    <property type="match status" value="1"/>
</dbReference>
<feature type="region of interest" description="Disordered" evidence="1">
    <location>
        <begin position="1"/>
        <end position="72"/>
    </location>
</feature>
<proteinExistence type="predicted"/>
<dbReference type="CDD" id="cd02440">
    <property type="entry name" value="AdoMet_MTases"/>
    <property type="match status" value="1"/>
</dbReference>
<dbReference type="EMBL" id="AMYB01000005">
    <property type="protein sequence ID" value="OAD01947.1"/>
    <property type="molecule type" value="Genomic_DNA"/>
</dbReference>
<evidence type="ECO:0000256" key="1">
    <source>
        <dbReference type="SAM" id="MobiDB-lite"/>
    </source>
</evidence>
<dbReference type="Gene3D" id="3.40.50.150">
    <property type="entry name" value="Vaccinia Virus protein VP39"/>
    <property type="match status" value="1"/>
</dbReference>
<comment type="caution">
    <text evidence="2">The sequence shown here is derived from an EMBL/GenBank/DDBJ whole genome shotgun (WGS) entry which is preliminary data.</text>
</comment>
<organism evidence="2 3">
    <name type="scientific">Mucor lusitanicus CBS 277.49</name>
    <dbReference type="NCBI Taxonomy" id="747725"/>
    <lineage>
        <taxon>Eukaryota</taxon>
        <taxon>Fungi</taxon>
        <taxon>Fungi incertae sedis</taxon>
        <taxon>Mucoromycota</taxon>
        <taxon>Mucoromycotina</taxon>
        <taxon>Mucoromycetes</taxon>
        <taxon>Mucorales</taxon>
        <taxon>Mucorineae</taxon>
        <taxon>Mucoraceae</taxon>
        <taxon>Mucor</taxon>
    </lineage>
</organism>
<keyword evidence="3" id="KW-1185">Reference proteome</keyword>
<dbReference type="GO" id="GO:0008168">
    <property type="term" value="F:methyltransferase activity"/>
    <property type="evidence" value="ECO:0007669"/>
    <property type="project" value="TreeGrafter"/>
</dbReference>
<dbReference type="PANTHER" id="PTHR43591:SF105">
    <property type="entry name" value="METHYLTRANSFERASE DOMAIN-CONTAINING PROTEIN-RELATED"/>
    <property type="match status" value="1"/>
</dbReference>
<dbReference type="STRING" id="747725.A0A162Z262"/>
<gene>
    <name evidence="2" type="ORF">MUCCIDRAFT_163895</name>
</gene>
<sequence length="476" mass="54659">MGNIHSAAPHNGRLSRKASRQARKDDTLPDIRITNDAQTHHKKYKESLPPSPTSSNDPKTAPNSKSIDDMTANRGSKYILPNNEEELDRLVQVHFIYKYLFGANFSAPVKDLLSSNPSRRNSGSSHHQWMQDSPSLLTLSPPRVLDIACGNGTWILEMATEFPDSHFYGIDILANYPTTVKPANTFFSQHDILDPKGLPYPDDYFDYIHMRQVYSCFSEQDWVTVMKEIKRLLKPGGYVELRDIDPMLNNMGPITSRFFAKFPLLMKKWHGVNILWARRMFEIMNEVGDMVDVHRQVNTLQFGTSGPIGNMIQNSLRLALKSFRSFFEIHNSLPGRNYDRVIDDIVDETNKYRSYFNYYCCWGRNPLYETTYHYQERRGRSSCSSGGDEPSRRYSVTNNNNMTLDSDATDMASSLTMRRRSEKETQFEHANNDSAPMSSPNILSIYPLSDQHQHHMISLGEENVSDIDQFAEGYED</sequence>
<name>A0A162Z262_MUCCL</name>
<feature type="compositionally biased region" description="Polar residues" evidence="1">
    <location>
        <begin position="53"/>
        <end position="65"/>
    </location>
</feature>
<dbReference type="OrthoDB" id="2013972at2759"/>
<dbReference type="InterPro" id="IPR029063">
    <property type="entry name" value="SAM-dependent_MTases_sf"/>
</dbReference>
<feature type="region of interest" description="Disordered" evidence="1">
    <location>
        <begin position="378"/>
        <end position="439"/>
    </location>
</feature>
<feature type="compositionally biased region" description="Basic and acidic residues" evidence="1">
    <location>
        <begin position="419"/>
        <end position="431"/>
    </location>
</feature>
<feature type="compositionally biased region" description="Low complexity" evidence="1">
    <location>
        <begin position="114"/>
        <end position="125"/>
    </location>
</feature>
<dbReference type="SUPFAM" id="SSF53335">
    <property type="entry name" value="S-adenosyl-L-methionine-dependent methyltransferases"/>
    <property type="match status" value="1"/>
</dbReference>